<dbReference type="EMBL" id="JARQWQ010000034">
    <property type="protein sequence ID" value="KAK2561106.1"/>
    <property type="molecule type" value="Genomic_DNA"/>
</dbReference>
<comment type="subcellular location">
    <subcellularLocation>
        <location evidence="1">Chromosome</location>
    </subcellularLocation>
</comment>
<feature type="region of interest" description="Disordered" evidence="10">
    <location>
        <begin position="395"/>
        <end position="416"/>
    </location>
</feature>
<dbReference type="InterPro" id="IPR049408">
    <property type="entry name" value="UVSSA_N_a-solenoid_rpt"/>
</dbReference>
<feature type="compositionally biased region" description="Acidic residues" evidence="10">
    <location>
        <begin position="401"/>
        <end position="413"/>
    </location>
</feature>
<evidence type="ECO:0000256" key="9">
    <source>
        <dbReference type="ARBA" id="ARBA00023204"/>
    </source>
</evidence>
<protein>
    <submittedName>
        <fullName evidence="12">UV-stimulated scaffold protein A</fullName>
    </submittedName>
</protein>
<reference evidence="12" key="2">
    <citation type="journal article" date="2023" name="Science">
        <title>Genomic signatures of disease resistance in endangered staghorn corals.</title>
        <authorList>
            <person name="Vollmer S.V."/>
            <person name="Selwyn J.D."/>
            <person name="Despard B.A."/>
            <person name="Roesel C.L."/>
        </authorList>
    </citation>
    <scope>NUCLEOTIDE SEQUENCE</scope>
    <source>
        <strain evidence="12">K2</strain>
    </source>
</reference>
<reference evidence="12" key="1">
    <citation type="journal article" date="2023" name="G3 (Bethesda)">
        <title>Whole genome assembly and annotation of the endangered Caribbean coral Acropora cervicornis.</title>
        <authorList>
            <person name="Selwyn J.D."/>
            <person name="Vollmer S.V."/>
        </authorList>
    </citation>
    <scope>NUCLEOTIDE SEQUENCE</scope>
    <source>
        <strain evidence="12">K2</strain>
    </source>
</reference>
<dbReference type="Pfam" id="PF20867">
    <property type="entry name" value="UVSSA_N"/>
    <property type="match status" value="1"/>
</dbReference>
<name>A0AAD9V4N5_ACRCE</name>
<feature type="domain" description="UV-stimulated scaffold protein A C-terminal" evidence="11">
    <location>
        <begin position="504"/>
        <end position="607"/>
    </location>
</feature>
<keyword evidence="3" id="KW-0158">Chromosome</keyword>
<evidence type="ECO:0000313" key="13">
    <source>
        <dbReference type="Proteomes" id="UP001249851"/>
    </source>
</evidence>
<comment type="caution">
    <text evidence="12">The sequence shown here is derived from an EMBL/GenBank/DDBJ whole genome shotgun (WGS) entry which is preliminary data.</text>
</comment>
<dbReference type="InterPro" id="IPR049431">
    <property type="entry name" value="UVSSA_C"/>
</dbReference>
<dbReference type="Pfam" id="PF09740">
    <property type="entry name" value="DUF2043"/>
    <property type="match status" value="1"/>
</dbReference>
<keyword evidence="7" id="KW-0862">Zinc</keyword>
<evidence type="ECO:0000256" key="3">
    <source>
        <dbReference type="ARBA" id="ARBA00022454"/>
    </source>
</evidence>
<keyword evidence="13" id="KW-1185">Reference proteome</keyword>
<proteinExistence type="inferred from homology"/>
<sequence>MESVADGSLLEELREIVSNLTTSGSPSLDNNLLKKLKAICKKSEVYVNHTYHLVLTQLKKNHAEIRLSSFQIINELFIRSHALRELLLTDFQIFMELTVETDPKQPLPPPTAVAKRLKEKSLQAIESWYEKFGPHYKKLDLGYNYLKRVKKVEFNAVTARTEAERRQSEERAQRKRNFINGQIIRVENEMAEMTEEMEICVVEIENCFKLLLPHPDEFDTYYADAALVNEANVGDIVTSNYQDQEVKDDSKMQASFESRNLPVNDSREDASSGSLINDPEHDATPHQDNKNEQLLSNHGLGTRSYQLSIEVDARGPQIRETDDNSIVLKTIQEMHKEMTHKHLPMINKWLSVLTKGEGTQQKIKQLIDLKRTLESARDKFLELKVTPMVEGGDKISRISASDDDDDEEEEFEDVPEKEGLELIDLPSKRCESGLETFTTTSHSLKDAETGFLKQYGADPRDLGDPTSRATALVKVRKELVGHISSYNKTNSTPTADEKKKSLLEKAPVVPYDMDLFFWDDPTAHTHKVVKTYFENNWASSEHEGEYVIGSEKGARPTRLVTYTGKFEPVKWSCRAPLPSGKLCPRQDRIKCPFHGKILPRDETGHLVTNYAVTDAVVASEGTSQEETKDSSMVDWKEVGLEIEAATGLDLGGKRNRKRKSKESSKKESKGSGLTDLKRQKNTAKARLEKVVLNKKAMKRVAHEMDAIATKRCREKFGTQFNYSLQL</sequence>
<dbReference type="Proteomes" id="UP001249851">
    <property type="component" value="Unassembled WGS sequence"/>
</dbReference>
<organism evidence="12 13">
    <name type="scientific">Acropora cervicornis</name>
    <name type="common">Staghorn coral</name>
    <dbReference type="NCBI Taxonomy" id="6130"/>
    <lineage>
        <taxon>Eukaryota</taxon>
        <taxon>Metazoa</taxon>
        <taxon>Cnidaria</taxon>
        <taxon>Anthozoa</taxon>
        <taxon>Hexacorallia</taxon>
        <taxon>Scleractinia</taxon>
        <taxon>Astrocoeniina</taxon>
        <taxon>Acroporidae</taxon>
        <taxon>Acropora</taxon>
    </lineage>
</organism>
<evidence type="ECO:0000259" key="11">
    <source>
        <dbReference type="Pfam" id="PF09740"/>
    </source>
</evidence>
<keyword evidence="6" id="KW-0863">Zinc-finger</keyword>
<dbReference type="AlphaFoldDB" id="A0AAD9V4N5"/>
<keyword evidence="5" id="KW-0227">DNA damage</keyword>
<evidence type="ECO:0000256" key="8">
    <source>
        <dbReference type="ARBA" id="ARBA00023054"/>
    </source>
</evidence>
<evidence type="ECO:0000256" key="10">
    <source>
        <dbReference type="SAM" id="MobiDB-lite"/>
    </source>
</evidence>
<evidence type="ECO:0000256" key="5">
    <source>
        <dbReference type="ARBA" id="ARBA00022763"/>
    </source>
</evidence>
<feature type="region of interest" description="Disordered" evidence="10">
    <location>
        <begin position="240"/>
        <end position="294"/>
    </location>
</feature>
<evidence type="ECO:0000256" key="1">
    <source>
        <dbReference type="ARBA" id="ARBA00004286"/>
    </source>
</evidence>
<feature type="region of interest" description="Disordered" evidence="10">
    <location>
        <begin position="649"/>
        <end position="685"/>
    </location>
</feature>
<dbReference type="InterPro" id="IPR018610">
    <property type="entry name" value="UVSSA"/>
</dbReference>
<evidence type="ECO:0000256" key="7">
    <source>
        <dbReference type="ARBA" id="ARBA00022833"/>
    </source>
</evidence>
<keyword evidence="9" id="KW-0234">DNA repair</keyword>
<evidence type="ECO:0000256" key="6">
    <source>
        <dbReference type="ARBA" id="ARBA00022771"/>
    </source>
</evidence>
<feature type="compositionally biased region" description="Polar residues" evidence="10">
    <location>
        <begin position="252"/>
        <end position="263"/>
    </location>
</feature>
<gene>
    <name evidence="12" type="ORF">P5673_016245</name>
</gene>
<dbReference type="GO" id="GO:0006283">
    <property type="term" value="P:transcription-coupled nucleotide-excision repair"/>
    <property type="evidence" value="ECO:0007669"/>
    <property type="project" value="TreeGrafter"/>
</dbReference>
<dbReference type="GO" id="GO:0005694">
    <property type="term" value="C:chromosome"/>
    <property type="evidence" value="ECO:0007669"/>
    <property type="project" value="UniProtKB-SubCell"/>
</dbReference>
<keyword evidence="8" id="KW-0175">Coiled coil</keyword>
<dbReference type="PANTHER" id="PTHR28670:SF1">
    <property type="entry name" value="UV-STIMULATED SCAFFOLD PROTEIN A"/>
    <property type="match status" value="1"/>
</dbReference>
<dbReference type="GO" id="GO:0009411">
    <property type="term" value="P:response to UV"/>
    <property type="evidence" value="ECO:0007669"/>
    <property type="project" value="InterPro"/>
</dbReference>
<keyword evidence="4" id="KW-0479">Metal-binding</keyword>
<dbReference type="GO" id="GO:0008270">
    <property type="term" value="F:zinc ion binding"/>
    <property type="evidence" value="ECO:0007669"/>
    <property type="project" value="UniProtKB-KW"/>
</dbReference>
<feature type="compositionally biased region" description="Basic and acidic residues" evidence="10">
    <location>
        <begin position="278"/>
        <end position="291"/>
    </location>
</feature>
<accession>A0AAD9V4N5</accession>
<evidence type="ECO:0000256" key="4">
    <source>
        <dbReference type="ARBA" id="ARBA00022723"/>
    </source>
</evidence>
<evidence type="ECO:0000313" key="12">
    <source>
        <dbReference type="EMBL" id="KAK2561106.1"/>
    </source>
</evidence>
<evidence type="ECO:0000256" key="2">
    <source>
        <dbReference type="ARBA" id="ARBA00009240"/>
    </source>
</evidence>
<dbReference type="PANTHER" id="PTHR28670">
    <property type="entry name" value="UV-STIMULATED SCAFFOLD PROTEIN A"/>
    <property type="match status" value="1"/>
</dbReference>
<dbReference type="GO" id="GO:0000993">
    <property type="term" value="F:RNA polymerase II complex binding"/>
    <property type="evidence" value="ECO:0007669"/>
    <property type="project" value="TreeGrafter"/>
</dbReference>
<comment type="similarity">
    <text evidence="2">Belongs to the UVSSA family.</text>
</comment>